<dbReference type="Proteomes" id="UP000318186">
    <property type="component" value="Unassembled WGS sequence"/>
</dbReference>
<name>A0A561UWJ4_9ACTN</name>
<reference evidence="1 2" key="1">
    <citation type="submission" date="2019-06" db="EMBL/GenBank/DDBJ databases">
        <title>Sequencing the genomes of 1000 actinobacteria strains.</title>
        <authorList>
            <person name="Klenk H.-P."/>
        </authorList>
    </citation>
    <scope>NUCLEOTIDE SEQUENCE [LARGE SCALE GENOMIC DNA]</scope>
    <source>
        <strain evidence="1 2">DSM 42059</strain>
    </source>
</reference>
<dbReference type="EMBL" id="VIWW01000001">
    <property type="protein sequence ID" value="TWG03743.1"/>
    <property type="molecule type" value="Genomic_DNA"/>
</dbReference>
<comment type="caution">
    <text evidence="1">The sequence shown here is derived from an EMBL/GenBank/DDBJ whole genome shotgun (WGS) entry which is preliminary data.</text>
</comment>
<dbReference type="AlphaFoldDB" id="A0A561UWJ4"/>
<dbReference type="RefSeq" id="WP_145764014.1">
    <property type="nucleotide sequence ID" value="NZ_VIWW01000001.1"/>
</dbReference>
<proteinExistence type="predicted"/>
<organism evidence="1 2">
    <name type="scientific">Streptomyces brevispora</name>
    <dbReference type="NCBI Taxonomy" id="887462"/>
    <lineage>
        <taxon>Bacteria</taxon>
        <taxon>Bacillati</taxon>
        <taxon>Actinomycetota</taxon>
        <taxon>Actinomycetes</taxon>
        <taxon>Kitasatosporales</taxon>
        <taxon>Streptomycetaceae</taxon>
        <taxon>Streptomyces</taxon>
    </lineage>
</organism>
<protein>
    <submittedName>
        <fullName evidence="1">Uncharacterized protein</fullName>
    </submittedName>
</protein>
<sequence length="194" mass="22281">MGILREGKIRGSVPYRQSQAVVCLGEPSDAARRVLLRDGIGPRGPYEPWALLLDREALIAAGARPVLYLSDEELLATDGMPARFRGRRVRYEPGSADWLHEREWRLTFNDDETPDFVLTADAVAGVIVGEQGWMPPSNFDEQPLPHELFNYPEALDSKPRWWWDGKDLVEDGTFALRERYEYEKWFLLDFMGLI</sequence>
<evidence type="ECO:0000313" key="2">
    <source>
        <dbReference type="Proteomes" id="UP000318186"/>
    </source>
</evidence>
<gene>
    <name evidence="1" type="ORF">FHX80_112178</name>
</gene>
<accession>A0A561UWJ4</accession>
<evidence type="ECO:0000313" key="1">
    <source>
        <dbReference type="EMBL" id="TWG03743.1"/>
    </source>
</evidence>
<dbReference type="OrthoDB" id="4191384at2"/>